<feature type="region of interest" description="Disordered" evidence="14">
    <location>
        <begin position="1"/>
        <end position="24"/>
    </location>
</feature>
<reference evidence="17 18" key="1">
    <citation type="submission" date="2018-01" db="EMBL/GenBank/DDBJ databases">
        <title>Complete genome sequence of Streptomyces lunaelactis MM109T, a Ferroverdin A producer isolated from cave moonmilk deposits.</title>
        <authorList>
            <person name="Naome A."/>
            <person name="Martinet L."/>
            <person name="Maciejewska M."/>
            <person name="Anderssen S."/>
            <person name="Adam D."/>
            <person name="Tenconi E."/>
            <person name="Deflandre B."/>
            <person name="Arguelles-Arias A."/>
            <person name="Calusinska M."/>
            <person name="Copieters W."/>
            <person name="Karim L."/>
            <person name="Hanikenne M."/>
            <person name="Baurain D."/>
            <person name="van Wezel G."/>
            <person name="Smargiasso N."/>
            <person name="de Pauw E."/>
            <person name="Delfosse P."/>
            <person name="Rigali S."/>
        </authorList>
    </citation>
    <scope>NUCLEOTIDE SEQUENCE [LARGE SCALE GENOMIC DNA]</scope>
    <source>
        <strain evidence="17 18">MM109</strain>
    </source>
</reference>
<dbReference type="GO" id="GO:0046872">
    <property type="term" value="F:metal ion binding"/>
    <property type="evidence" value="ECO:0007669"/>
    <property type="project" value="UniProtKB-KW"/>
</dbReference>
<evidence type="ECO:0000256" key="11">
    <source>
        <dbReference type="ARBA" id="ARBA00023004"/>
    </source>
</evidence>
<name>A0A2R4TA59_9ACTN</name>
<feature type="domain" description="Nitrite/Sulfite reductase ferredoxin-like" evidence="16">
    <location>
        <begin position="349"/>
        <end position="413"/>
    </location>
</feature>
<dbReference type="SUPFAM" id="SSF56014">
    <property type="entry name" value="Nitrite and sulphite reductase 4Fe-4S domain-like"/>
    <property type="match status" value="2"/>
</dbReference>
<evidence type="ECO:0000256" key="13">
    <source>
        <dbReference type="ARBA" id="ARBA00049518"/>
    </source>
</evidence>
<dbReference type="Gene3D" id="3.30.413.10">
    <property type="entry name" value="Sulfite Reductase Hemoprotein, domain 1"/>
    <property type="match status" value="2"/>
</dbReference>
<comment type="catalytic activity">
    <reaction evidence="13">
        <text>hydrogen sulfide + 6 oxidized [2Fe-2S]-[ferredoxin] + 3 H2O = sulfite + 6 reduced [2Fe-2S]-[ferredoxin] + 7 H(+)</text>
        <dbReference type="Rhea" id="RHEA:23132"/>
        <dbReference type="Rhea" id="RHEA-COMP:10000"/>
        <dbReference type="Rhea" id="RHEA-COMP:10001"/>
        <dbReference type="ChEBI" id="CHEBI:15377"/>
        <dbReference type="ChEBI" id="CHEBI:15378"/>
        <dbReference type="ChEBI" id="CHEBI:17359"/>
        <dbReference type="ChEBI" id="CHEBI:29919"/>
        <dbReference type="ChEBI" id="CHEBI:33737"/>
        <dbReference type="ChEBI" id="CHEBI:33738"/>
        <dbReference type="EC" id="1.8.7.1"/>
    </reaction>
</comment>
<dbReference type="GO" id="GO:0050311">
    <property type="term" value="F:sulfite reductase (ferredoxin) activity"/>
    <property type="evidence" value="ECO:0007669"/>
    <property type="project" value="UniProtKB-EC"/>
</dbReference>
<feature type="domain" description="Nitrite/sulphite reductase 4Fe-4S" evidence="15">
    <location>
        <begin position="172"/>
        <end position="328"/>
    </location>
</feature>
<evidence type="ECO:0000313" key="18">
    <source>
        <dbReference type="Proteomes" id="UP000244201"/>
    </source>
</evidence>
<evidence type="ECO:0000256" key="5">
    <source>
        <dbReference type="ARBA" id="ARBA00012353"/>
    </source>
</evidence>
<dbReference type="Pfam" id="PF03460">
    <property type="entry name" value="NIR_SIR_ferr"/>
    <property type="match status" value="2"/>
</dbReference>
<evidence type="ECO:0000256" key="9">
    <source>
        <dbReference type="ARBA" id="ARBA00022784"/>
    </source>
</evidence>
<dbReference type="InterPro" id="IPR051329">
    <property type="entry name" value="NIR_SIR_4Fe-4S"/>
</dbReference>
<dbReference type="FunFam" id="3.90.480.20:FF:000002">
    <property type="entry name" value="Sulfite reductase"/>
    <property type="match status" value="1"/>
</dbReference>
<sequence>MAATPEKPTLATPRRKAGRHRGEGQWAVGHMTPLNANEQTKRDDDGLNVRTRIETIYAHRGFDSIDGADLRGRMRWWGLYTQRKPGIDGGKTAILEPEELDDKYFMLRVRIDGGRLTTQQLRVIGEISQEFARGTADLTDRQNVQYHWIRIEDVPEIWRRLEEVGLSTTEACGDTPRVILGSPVAGIAENEIIDGSWAIDEIQRRFIGNPDFSNLPRKFKSAVSGSPQLDVAHEINDIAFVGVNHPEHGPGFDLWVGGGLSTNPKLGVRLGAWVPLDEVPDVYGGVIGIFRDYGYRRLRTRARLKFLVADWGAEKFRQILEDEYLERKLIDGPAPKQPTGIWRDHLGVHRQKDGRFYVGFAPRVGRVDGTTLTKIAEVADAHGSGRLRTTAEQKMIVLDVEESQVESLVAGLEGLDLRVNASPFRRGTMACTGIEFCKLAIVETKARGASLIDELERRIPEFDDPITININGCPNACARIQVADIGLKGQLMLDDNGNQVEGFQVHLGGALGLEAGFGRKVRGLKVTSAELPDYVERVLKRFQAEREDGERFATWATRAPEEALS</sequence>
<evidence type="ECO:0000256" key="4">
    <source>
        <dbReference type="ARBA" id="ARBA00010429"/>
    </source>
</evidence>
<comment type="function">
    <text evidence="3">Catalyzes the reduction of sulfite to sulfide, a step in the biosynthesis of sulfur-containing amino acids and cofactors.</text>
</comment>
<dbReference type="GeneID" id="55659714"/>
<evidence type="ECO:0000256" key="6">
    <source>
        <dbReference type="ARBA" id="ARBA00022485"/>
    </source>
</evidence>
<evidence type="ECO:0000256" key="8">
    <source>
        <dbReference type="ARBA" id="ARBA00022723"/>
    </source>
</evidence>
<dbReference type="EC" id="1.8.7.1" evidence="5"/>
<dbReference type="PROSITE" id="PS00365">
    <property type="entry name" value="NIR_SIR"/>
    <property type="match status" value="1"/>
</dbReference>
<dbReference type="PANTHER" id="PTHR32439">
    <property type="entry name" value="FERREDOXIN--NITRITE REDUCTASE, CHLOROPLASTIC"/>
    <property type="match status" value="1"/>
</dbReference>
<dbReference type="GO" id="GO:0020037">
    <property type="term" value="F:heme binding"/>
    <property type="evidence" value="ECO:0007669"/>
    <property type="project" value="InterPro"/>
</dbReference>
<evidence type="ECO:0000256" key="10">
    <source>
        <dbReference type="ARBA" id="ARBA00023002"/>
    </source>
</evidence>
<dbReference type="SUPFAM" id="SSF55124">
    <property type="entry name" value="Nitrite/Sulfite reductase N-terminal domain-like"/>
    <property type="match status" value="2"/>
</dbReference>
<dbReference type="GO" id="GO:0051539">
    <property type="term" value="F:4 iron, 4 sulfur cluster binding"/>
    <property type="evidence" value="ECO:0007669"/>
    <property type="project" value="UniProtKB-KW"/>
</dbReference>
<feature type="domain" description="Nitrite/sulphite reductase 4Fe-4S" evidence="15">
    <location>
        <begin position="425"/>
        <end position="558"/>
    </location>
</feature>
<keyword evidence="8" id="KW-0479">Metal-binding</keyword>
<keyword evidence="10" id="KW-0560">Oxidoreductase</keyword>
<keyword evidence="12" id="KW-0411">Iron-sulfur</keyword>
<dbReference type="FunFam" id="3.30.413.10:FF:000013">
    <property type="entry name" value="Sulfite reductase [ferredoxin]"/>
    <property type="match status" value="1"/>
</dbReference>
<dbReference type="InterPro" id="IPR045854">
    <property type="entry name" value="NO2/SO3_Rdtase_4Fe4S_sf"/>
</dbReference>
<protein>
    <recommendedName>
        <fullName evidence="5">assimilatory sulfite reductase (ferredoxin)</fullName>
        <ecNumber evidence="5">1.8.7.1</ecNumber>
    </recommendedName>
</protein>
<evidence type="ECO:0000256" key="12">
    <source>
        <dbReference type="ARBA" id="ARBA00023014"/>
    </source>
</evidence>
<keyword evidence="7" id="KW-0349">Heme</keyword>
<comment type="similarity">
    <text evidence="4">Belongs to the nitrite and sulfite reductase 4Fe-4S domain family.</text>
</comment>
<dbReference type="InterPro" id="IPR036136">
    <property type="entry name" value="Nit/Sulf_reduc_fer-like_dom_sf"/>
</dbReference>
<gene>
    <name evidence="17" type="ORF">SLUN_31160</name>
</gene>
<accession>A0A2R4TA59</accession>
<dbReference type="InterPro" id="IPR006067">
    <property type="entry name" value="NO2/SO3_Rdtase_4Fe4S_dom"/>
</dbReference>
<dbReference type="EMBL" id="CP026304">
    <property type="protein sequence ID" value="AVZ76005.1"/>
    <property type="molecule type" value="Genomic_DNA"/>
</dbReference>
<comment type="cofactor">
    <cofactor evidence="2">
        <name>[4Fe-4S] cluster</name>
        <dbReference type="ChEBI" id="CHEBI:49883"/>
    </cofactor>
</comment>
<dbReference type="Proteomes" id="UP000244201">
    <property type="component" value="Chromosome"/>
</dbReference>
<evidence type="ECO:0000259" key="15">
    <source>
        <dbReference type="Pfam" id="PF01077"/>
    </source>
</evidence>
<feature type="domain" description="Nitrite/Sulfite reductase ferredoxin-like" evidence="16">
    <location>
        <begin position="101"/>
        <end position="164"/>
    </location>
</feature>
<dbReference type="InterPro" id="IPR005117">
    <property type="entry name" value="NiRdtase/SiRdtase_haem-b_fer"/>
</dbReference>
<evidence type="ECO:0000313" key="17">
    <source>
        <dbReference type="EMBL" id="AVZ76005.1"/>
    </source>
</evidence>
<dbReference type="PANTHER" id="PTHR32439:SF0">
    <property type="entry name" value="FERREDOXIN--NITRITE REDUCTASE, CHLOROPLASTIC"/>
    <property type="match status" value="1"/>
</dbReference>
<evidence type="ECO:0000256" key="7">
    <source>
        <dbReference type="ARBA" id="ARBA00022617"/>
    </source>
</evidence>
<dbReference type="PRINTS" id="PR00397">
    <property type="entry name" value="SIROHAEM"/>
</dbReference>
<keyword evidence="9" id="KW-0883">Thioether bond</keyword>
<organism evidence="17 18">
    <name type="scientific">Streptomyces lunaelactis</name>
    <dbReference type="NCBI Taxonomy" id="1535768"/>
    <lineage>
        <taxon>Bacteria</taxon>
        <taxon>Bacillati</taxon>
        <taxon>Actinomycetota</taxon>
        <taxon>Actinomycetes</taxon>
        <taxon>Kitasatosporales</taxon>
        <taxon>Streptomycetaceae</taxon>
        <taxon>Streptomyces</taxon>
    </lineage>
</organism>
<evidence type="ECO:0000256" key="3">
    <source>
        <dbReference type="ARBA" id="ARBA00003247"/>
    </source>
</evidence>
<dbReference type="OrthoDB" id="3189055at2"/>
<keyword evidence="18" id="KW-1185">Reference proteome</keyword>
<dbReference type="Gene3D" id="3.90.480.20">
    <property type="match status" value="1"/>
</dbReference>
<proteinExistence type="inferred from homology"/>
<dbReference type="FunFam" id="3.30.413.10:FF:000009">
    <property type="entry name" value="Sulfite reductase [ferredoxin]"/>
    <property type="match status" value="1"/>
</dbReference>
<keyword evidence="6" id="KW-0004">4Fe-4S</keyword>
<evidence type="ECO:0000256" key="1">
    <source>
        <dbReference type="ARBA" id="ARBA00001929"/>
    </source>
</evidence>
<dbReference type="RefSeq" id="WP_108153294.1">
    <property type="nucleotide sequence ID" value="NZ_CP026304.1"/>
</dbReference>
<dbReference type="InterPro" id="IPR006066">
    <property type="entry name" value="NO2/SO3_Rdtase_FeS/sirohaem_BS"/>
</dbReference>
<dbReference type="AlphaFoldDB" id="A0A2R4TA59"/>
<evidence type="ECO:0000256" key="2">
    <source>
        <dbReference type="ARBA" id="ARBA00001966"/>
    </source>
</evidence>
<dbReference type="KEGG" id="slk:SLUN_31160"/>
<evidence type="ECO:0000256" key="14">
    <source>
        <dbReference type="SAM" id="MobiDB-lite"/>
    </source>
</evidence>
<dbReference type="Pfam" id="PF01077">
    <property type="entry name" value="NIR_SIR"/>
    <property type="match status" value="2"/>
</dbReference>
<keyword evidence="11" id="KW-0408">Iron</keyword>
<evidence type="ECO:0000259" key="16">
    <source>
        <dbReference type="Pfam" id="PF03460"/>
    </source>
</evidence>
<comment type="cofactor">
    <cofactor evidence="1">
        <name>siroheme</name>
        <dbReference type="ChEBI" id="CHEBI:60052"/>
    </cofactor>
</comment>